<dbReference type="Gene3D" id="3.40.50.80">
    <property type="entry name" value="Nucleotide-binding domain of ferredoxin-NADP reductase (FNR) module"/>
    <property type="match status" value="1"/>
</dbReference>
<protein>
    <submittedName>
        <fullName evidence="1">Uncharacterized protein</fullName>
    </submittedName>
</protein>
<sequence>MATPASTACTVAGAMRPIDRLLSIRDDCVHCRGHSVFCECYIRMLVQVSEQRRAMVRKLKIVWQMQDFDHQGWLGDWMQELLDHDHGEFKILEFRLYYLTKPYKGAIRLRYPGEGFGERIKLCQGPLMAREIVQGHLSKRRGKLAVDVCARQSIRQHVRDVVQSRTGPDIRLFDFDLEPRHTWEAPCRDNDAATNLAQSVHRK</sequence>
<evidence type="ECO:0000313" key="1">
    <source>
        <dbReference type="EMBL" id="BCR99818.1"/>
    </source>
</evidence>
<name>A0A7R7WC82_ASPKA</name>
<dbReference type="AlphaFoldDB" id="A0A7R7WC82"/>
<dbReference type="RefSeq" id="XP_041543581.1">
    <property type="nucleotide sequence ID" value="XM_041689947.1"/>
</dbReference>
<accession>A0A7R7WC82</accession>
<dbReference type="Proteomes" id="UP000661280">
    <property type="component" value="Chromosome 5"/>
</dbReference>
<dbReference type="GeneID" id="64961140"/>
<dbReference type="OrthoDB" id="4500693at2759"/>
<gene>
    <name evidence="1" type="ORF">AKAW2_50160S</name>
</gene>
<dbReference type="KEGG" id="aluc:AKAW2_50160S"/>
<organism evidence="1 2">
    <name type="scientific">Aspergillus kawachii</name>
    <name type="common">White koji mold</name>
    <name type="synonym">Aspergillus awamori var. kawachi</name>
    <dbReference type="NCBI Taxonomy" id="1069201"/>
    <lineage>
        <taxon>Eukaryota</taxon>
        <taxon>Fungi</taxon>
        <taxon>Dikarya</taxon>
        <taxon>Ascomycota</taxon>
        <taxon>Pezizomycotina</taxon>
        <taxon>Eurotiomycetes</taxon>
        <taxon>Eurotiomycetidae</taxon>
        <taxon>Eurotiales</taxon>
        <taxon>Aspergillaceae</taxon>
        <taxon>Aspergillus</taxon>
        <taxon>Aspergillus subgen. Circumdati</taxon>
    </lineage>
</organism>
<reference evidence="1" key="2">
    <citation type="submission" date="2021-02" db="EMBL/GenBank/DDBJ databases">
        <title>Aspergillus luchuensis mut. kawachii IFO 4304 genome sequence.</title>
        <authorList>
            <person name="Mori K."/>
            <person name="Kadooka C."/>
            <person name="Goto M."/>
            <person name="Futagami T."/>
        </authorList>
    </citation>
    <scope>NUCLEOTIDE SEQUENCE</scope>
    <source>
        <strain evidence="1">IFO 4308</strain>
    </source>
</reference>
<dbReference type="InterPro" id="IPR039261">
    <property type="entry name" value="FNR_nucleotide-bd"/>
</dbReference>
<dbReference type="EMBL" id="AP024429">
    <property type="protein sequence ID" value="BCR99818.1"/>
    <property type="molecule type" value="Genomic_DNA"/>
</dbReference>
<reference evidence="1" key="1">
    <citation type="submission" date="2021-01" db="EMBL/GenBank/DDBJ databases">
        <authorList>
            <consortium name="Aspergillus luchuensis mut. kawachii IFO 4304 genome sequencing consortium"/>
            <person name="Kazuki M."/>
            <person name="Futagami T."/>
        </authorList>
    </citation>
    <scope>NUCLEOTIDE SEQUENCE</scope>
    <source>
        <strain evidence="1">IFO 4308</strain>
    </source>
</reference>
<keyword evidence="2" id="KW-1185">Reference proteome</keyword>
<proteinExistence type="predicted"/>
<evidence type="ECO:0000313" key="2">
    <source>
        <dbReference type="Proteomes" id="UP000661280"/>
    </source>
</evidence>